<keyword evidence="3" id="KW-0812">Transmembrane</keyword>
<dbReference type="Pfam" id="PF03990">
    <property type="entry name" value="DUF348"/>
    <property type="match status" value="2"/>
</dbReference>
<dbReference type="Gene3D" id="1.10.530.10">
    <property type="match status" value="1"/>
</dbReference>
<feature type="domain" description="Resuscitation-promoting factor core lysozyme-like" evidence="5">
    <location>
        <begin position="203"/>
        <end position="277"/>
    </location>
</feature>
<feature type="transmembrane region" description="Helical" evidence="3">
    <location>
        <begin position="20"/>
        <end position="40"/>
    </location>
</feature>
<evidence type="ECO:0000256" key="1">
    <source>
        <dbReference type="ARBA" id="ARBA00010830"/>
    </source>
</evidence>
<evidence type="ECO:0000259" key="4">
    <source>
        <dbReference type="Pfam" id="PF03990"/>
    </source>
</evidence>
<feature type="domain" description="DUF348" evidence="4">
    <location>
        <begin position="43"/>
        <end position="79"/>
    </location>
</feature>
<evidence type="ECO:0000256" key="2">
    <source>
        <dbReference type="ARBA" id="ARBA00022801"/>
    </source>
</evidence>
<keyword evidence="2" id="KW-0378">Hydrolase</keyword>
<keyword evidence="3" id="KW-1133">Transmembrane helix</keyword>
<dbReference type="CDD" id="cd13925">
    <property type="entry name" value="RPF"/>
    <property type="match status" value="1"/>
</dbReference>
<dbReference type="Proteomes" id="UP000530928">
    <property type="component" value="Unassembled WGS sequence"/>
</dbReference>
<dbReference type="RefSeq" id="WP_181614261.1">
    <property type="nucleotide sequence ID" value="NZ_BAABAM010000009.1"/>
</dbReference>
<proteinExistence type="inferred from homology"/>
<sequence>MAGSRRKPRPRCPWLSPWAWTAYGVAALIPVVVLSVANLGKQVELVIDQQTVAMSTFSDTVYDLLDEADVSVGPNDYVSSSGMDEVADGSRIVVRRARPVTLVVDSPPEAPPVASIGHLSASDGGTMPVSEPAERRVQVVEGDDRKIVYTTGNTVRQVLQEEGVRLGPGDRVTPSLDSYPPRGVVIKVEPARPARAVPAGVAELNWAALARCESHGNPKAVNAAGGYYGMYQFSLPMWKAVGGTRLPTAWPEAEQTYRAQLLYQRVSGRWQGQWPQCGAQLFS</sequence>
<keyword evidence="7" id="KW-1185">Reference proteome</keyword>
<keyword evidence="3" id="KW-0472">Membrane</keyword>
<name>A0A7W0HTW1_9ACTN</name>
<dbReference type="GO" id="GO:0016787">
    <property type="term" value="F:hydrolase activity"/>
    <property type="evidence" value="ECO:0007669"/>
    <property type="project" value="UniProtKB-KW"/>
</dbReference>
<protein>
    <recommendedName>
        <fullName evidence="8">DUF348 domain-containing protein</fullName>
    </recommendedName>
</protein>
<evidence type="ECO:0000256" key="3">
    <source>
        <dbReference type="SAM" id="Phobius"/>
    </source>
</evidence>
<accession>A0A7W0HTW1</accession>
<gene>
    <name evidence="6" type="ORF">HNR30_006910</name>
</gene>
<feature type="domain" description="DUF348" evidence="4">
    <location>
        <begin position="139"/>
        <end position="177"/>
    </location>
</feature>
<organism evidence="6 7">
    <name type="scientific">Nonomuraea soli</name>
    <dbReference type="NCBI Taxonomy" id="1032476"/>
    <lineage>
        <taxon>Bacteria</taxon>
        <taxon>Bacillati</taxon>
        <taxon>Actinomycetota</taxon>
        <taxon>Actinomycetes</taxon>
        <taxon>Streptosporangiales</taxon>
        <taxon>Streptosporangiaceae</taxon>
        <taxon>Nonomuraea</taxon>
    </lineage>
</organism>
<dbReference type="InterPro" id="IPR007137">
    <property type="entry name" value="DUF348"/>
</dbReference>
<reference evidence="6 7" key="1">
    <citation type="submission" date="2020-07" db="EMBL/GenBank/DDBJ databases">
        <title>Genomic Encyclopedia of Type Strains, Phase IV (KMG-IV): sequencing the most valuable type-strain genomes for metagenomic binning, comparative biology and taxonomic classification.</title>
        <authorList>
            <person name="Goeker M."/>
        </authorList>
    </citation>
    <scope>NUCLEOTIDE SEQUENCE [LARGE SCALE GENOMIC DNA]</scope>
    <source>
        <strain evidence="6 7">DSM 45533</strain>
    </source>
</reference>
<comment type="similarity">
    <text evidence="1">Belongs to the transglycosylase family. Rpf subfamily.</text>
</comment>
<dbReference type="InterPro" id="IPR023346">
    <property type="entry name" value="Lysozyme-like_dom_sf"/>
</dbReference>
<evidence type="ECO:0000313" key="7">
    <source>
        <dbReference type="Proteomes" id="UP000530928"/>
    </source>
</evidence>
<dbReference type="SUPFAM" id="SSF53955">
    <property type="entry name" value="Lysozyme-like"/>
    <property type="match status" value="1"/>
</dbReference>
<comment type="caution">
    <text evidence="6">The sequence shown here is derived from an EMBL/GenBank/DDBJ whole genome shotgun (WGS) entry which is preliminary data.</text>
</comment>
<evidence type="ECO:0000313" key="6">
    <source>
        <dbReference type="EMBL" id="MBA2895524.1"/>
    </source>
</evidence>
<dbReference type="InterPro" id="IPR010618">
    <property type="entry name" value="RPF"/>
</dbReference>
<dbReference type="AlphaFoldDB" id="A0A7W0HTW1"/>
<dbReference type="Pfam" id="PF06737">
    <property type="entry name" value="Transglycosylas"/>
    <property type="match status" value="1"/>
</dbReference>
<evidence type="ECO:0000259" key="5">
    <source>
        <dbReference type="Pfam" id="PF06737"/>
    </source>
</evidence>
<evidence type="ECO:0008006" key="8">
    <source>
        <dbReference type="Google" id="ProtNLM"/>
    </source>
</evidence>
<dbReference type="EMBL" id="JACDUR010000007">
    <property type="protein sequence ID" value="MBA2895524.1"/>
    <property type="molecule type" value="Genomic_DNA"/>
</dbReference>